<sequence>MTEQVLEPFGLKESKFIELCEKKGVDRCTHLYNQTLYEGTICCEKNANEIFSSWLWDTYFGVNEELKTLLDNSILFMKRENQGKIDDHDDIGFLYVIGPFFVTTIFTALSLLQYYHINDGILS</sequence>
<proteinExistence type="predicted"/>
<dbReference type="AlphaFoldDB" id="A0A1I7UAW0"/>
<feature type="transmembrane region" description="Helical" evidence="1">
    <location>
        <begin position="93"/>
        <end position="115"/>
    </location>
</feature>
<reference evidence="3" key="1">
    <citation type="submission" date="2016-11" db="UniProtKB">
        <authorList>
            <consortium name="WormBaseParasite"/>
        </authorList>
    </citation>
    <scope>IDENTIFICATION</scope>
</reference>
<evidence type="ECO:0000256" key="1">
    <source>
        <dbReference type="SAM" id="Phobius"/>
    </source>
</evidence>
<keyword evidence="1" id="KW-1133">Transmembrane helix</keyword>
<name>A0A1I7UAW0_9PELO</name>
<accession>A0A1I7UAW0</accession>
<keyword evidence="1" id="KW-0472">Membrane</keyword>
<keyword evidence="1" id="KW-0812">Transmembrane</keyword>
<dbReference type="eggNOG" id="ENOG502THU7">
    <property type="taxonomic scope" value="Eukaryota"/>
</dbReference>
<organism evidence="2 3">
    <name type="scientific">Caenorhabditis tropicalis</name>
    <dbReference type="NCBI Taxonomy" id="1561998"/>
    <lineage>
        <taxon>Eukaryota</taxon>
        <taxon>Metazoa</taxon>
        <taxon>Ecdysozoa</taxon>
        <taxon>Nematoda</taxon>
        <taxon>Chromadorea</taxon>
        <taxon>Rhabditida</taxon>
        <taxon>Rhabditina</taxon>
        <taxon>Rhabditomorpha</taxon>
        <taxon>Rhabditoidea</taxon>
        <taxon>Rhabditidae</taxon>
        <taxon>Peloderinae</taxon>
        <taxon>Caenorhabditis</taxon>
    </lineage>
</organism>
<protein>
    <submittedName>
        <fullName evidence="3">Recep_L_domain domain-containing protein</fullName>
    </submittedName>
</protein>
<keyword evidence="2" id="KW-1185">Reference proteome</keyword>
<dbReference type="WBParaSite" id="Csp11.Scaffold629.g16629.t1">
    <property type="protein sequence ID" value="Csp11.Scaffold629.g16629.t1"/>
    <property type="gene ID" value="Csp11.Scaffold629.g16629"/>
</dbReference>
<evidence type="ECO:0000313" key="2">
    <source>
        <dbReference type="Proteomes" id="UP000095282"/>
    </source>
</evidence>
<dbReference type="Proteomes" id="UP000095282">
    <property type="component" value="Unplaced"/>
</dbReference>
<evidence type="ECO:0000313" key="3">
    <source>
        <dbReference type="WBParaSite" id="Csp11.Scaffold629.g16629.t1"/>
    </source>
</evidence>